<dbReference type="GO" id="GO:0005789">
    <property type="term" value="C:endoplasmic reticulum membrane"/>
    <property type="evidence" value="ECO:0007669"/>
    <property type="project" value="UniProtKB-SubCell"/>
</dbReference>
<dbReference type="InterPro" id="IPR012462">
    <property type="entry name" value="UFSP1/2_DUB_cat"/>
</dbReference>
<dbReference type="InterPro" id="IPR038765">
    <property type="entry name" value="Papain-like_cys_pep_sf"/>
</dbReference>
<dbReference type="PANTHER" id="PTHR48153">
    <property type="entry name" value="UFM1-SPECIFIC PROTEASE 2"/>
    <property type="match status" value="1"/>
</dbReference>
<keyword evidence="5" id="KW-0378">Hydrolase</keyword>
<comment type="subcellular location">
    <subcellularLocation>
        <location evidence="1">Endoplasmic reticulum membrane</location>
        <topology evidence="1">Peripheral membrane protein</topology>
    </subcellularLocation>
</comment>
<organism evidence="12 13">
    <name type="scientific">Gnathostoma spinigerum</name>
    <dbReference type="NCBI Taxonomy" id="75299"/>
    <lineage>
        <taxon>Eukaryota</taxon>
        <taxon>Metazoa</taxon>
        <taxon>Ecdysozoa</taxon>
        <taxon>Nematoda</taxon>
        <taxon>Chromadorea</taxon>
        <taxon>Rhabditida</taxon>
        <taxon>Spirurina</taxon>
        <taxon>Gnathostomatomorpha</taxon>
        <taxon>Gnathostomatoidea</taxon>
        <taxon>Gnathostomatidae</taxon>
        <taxon>Gnathostoma</taxon>
    </lineage>
</organism>
<keyword evidence="3" id="KW-0645">Protease</keyword>
<dbReference type="AlphaFoldDB" id="A0ABD6ES07"/>
<comment type="similarity">
    <text evidence="2">Belongs to the peptidase C78 family.</text>
</comment>
<evidence type="ECO:0000256" key="1">
    <source>
        <dbReference type="ARBA" id="ARBA00004406"/>
    </source>
</evidence>
<protein>
    <recommendedName>
        <fullName evidence="9">Ufm1-specific protease</fullName>
    </recommendedName>
    <alternativeName>
        <fullName evidence="10">Odorant response abnormal protein 8</fullName>
    </alternativeName>
</protein>
<dbReference type="Pfam" id="PF07910">
    <property type="entry name" value="Peptidase_C78"/>
    <property type="match status" value="1"/>
</dbReference>
<comment type="subunit">
    <text evidence="8">Interacts with odr-4.</text>
</comment>
<evidence type="ECO:0000313" key="13">
    <source>
        <dbReference type="Proteomes" id="UP001608902"/>
    </source>
</evidence>
<dbReference type="GO" id="GO:0006508">
    <property type="term" value="P:proteolysis"/>
    <property type="evidence" value="ECO:0007669"/>
    <property type="project" value="UniProtKB-KW"/>
</dbReference>
<feature type="domain" description="UFSP1/2/DUB catalytic" evidence="11">
    <location>
        <begin position="13"/>
        <end position="197"/>
    </location>
</feature>
<gene>
    <name evidence="12" type="ORF">AB6A40_009039</name>
</gene>
<dbReference type="FunFam" id="3.90.70.130:FF:000001">
    <property type="entry name" value="Probable Ufm1-specific protease 2"/>
    <property type="match status" value="1"/>
</dbReference>
<evidence type="ECO:0000256" key="6">
    <source>
        <dbReference type="ARBA" id="ARBA00022807"/>
    </source>
</evidence>
<sequence length="206" mass="22988">MPVYISLDIPKGKLSVVRGSYDYHHYMQDGIDDCGWGCAYRSFQTIWSWFYLQGYTDKPVPTHRQIQEALVDCGDKSASFAGSRQWIGSLELGYCLENMLGVSYRIIATNSGQEVTENARVIALHFECTGTPIMIGGGQLAHTILGIDFNENSGDCTYLVLDPHYTGGEDISVVISKGWCAWKPPSFWKSDCFYNLCLPCIPETAI</sequence>
<dbReference type="EMBL" id="JBGFUD010009017">
    <property type="protein sequence ID" value="MFH4982330.1"/>
    <property type="molecule type" value="Genomic_DNA"/>
</dbReference>
<dbReference type="SUPFAM" id="SSF54001">
    <property type="entry name" value="Cysteine proteinases"/>
    <property type="match status" value="1"/>
</dbReference>
<name>A0ABD6ES07_9BILA</name>
<evidence type="ECO:0000259" key="11">
    <source>
        <dbReference type="Pfam" id="PF07910"/>
    </source>
</evidence>
<evidence type="ECO:0000256" key="2">
    <source>
        <dbReference type="ARBA" id="ARBA00008552"/>
    </source>
</evidence>
<dbReference type="Proteomes" id="UP001608902">
    <property type="component" value="Unassembled WGS sequence"/>
</dbReference>
<reference evidence="12 13" key="1">
    <citation type="submission" date="2024-08" db="EMBL/GenBank/DDBJ databases">
        <title>Gnathostoma spinigerum genome.</title>
        <authorList>
            <person name="Gonzalez-Bertolin B."/>
            <person name="Monzon S."/>
            <person name="Zaballos A."/>
            <person name="Jimenez P."/>
            <person name="Dekumyoy P."/>
            <person name="Varona S."/>
            <person name="Cuesta I."/>
            <person name="Sumanam S."/>
            <person name="Adisakwattana P."/>
            <person name="Gasser R.B."/>
            <person name="Hernandez-Gonzalez A."/>
            <person name="Young N.D."/>
            <person name="Perteguer M.J."/>
        </authorList>
    </citation>
    <scope>NUCLEOTIDE SEQUENCE [LARGE SCALE GENOMIC DNA]</scope>
    <source>
        <strain evidence="12">AL3</strain>
        <tissue evidence="12">Liver</tissue>
    </source>
</reference>
<evidence type="ECO:0000256" key="7">
    <source>
        <dbReference type="ARBA" id="ARBA00056938"/>
    </source>
</evidence>
<evidence type="ECO:0000256" key="10">
    <source>
        <dbReference type="ARBA" id="ARBA00076114"/>
    </source>
</evidence>
<evidence type="ECO:0000313" key="12">
    <source>
        <dbReference type="EMBL" id="MFH4982330.1"/>
    </source>
</evidence>
<keyword evidence="4" id="KW-0833">Ubl conjugation pathway</keyword>
<dbReference type="PANTHER" id="PTHR48153:SF2">
    <property type="entry name" value="UFM1-SPECIFIC PROTEASE 2"/>
    <property type="match status" value="1"/>
</dbReference>
<evidence type="ECO:0000256" key="9">
    <source>
        <dbReference type="ARBA" id="ARBA00073057"/>
    </source>
</evidence>
<proteinExistence type="inferred from homology"/>
<comment type="function">
    <text evidence="7">Thiol protease which recognizes and hydrolyzes the peptide bond at the C-terminal Gly of ufm-1, a ubiquitin-like modifier protein bound to a number of target proteins. Required, with oct-4, for the localization of a subset of 7 transmembrane domain odorant receptors, including odr-10, to the cilia of olfactory neurons AWA and AWC. Operates in aggregation behavior, and responses to oxygen levels.</text>
</comment>
<evidence type="ECO:0000256" key="8">
    <source>
        <dbReference type="ARBA" id="ARBA00064300"/>
    </source>
</evidence>
<dbReference type="Gene3D" id="3.90.70.130">
    <property type="match status" value="1"/>
</dbReference>
<keyword evidence="13" id="KW-1185">Reference proteome</keyword>
<accession>A0ABD6ES07</accession>
<comment type="caution">
    <text evidence="12">The sequence shown here is derived from an EMBL/GenBank/DDBJ whole genome shotgun (WGS) entry which is preliminary data.</text>
</comment>
<evidence type="ECO:0000256" key="4">
    <source>
        <dbReference type="ARBA" id="ARBA00022786"/>
    </source>
</evidence>
<dbReference type="GO" id="GO:0071567">
    <property type="term" value="F:deUFMylase activity"/>
    <property type="evidence" value="ECO:0007669"/>
    <property type="project" value="UniProtKB-ARBA"/>
</dbReference>
<evidence type="ECO:0000256" key="5">
    <source>
        <dbReference type="ARBA" id="ARBA00022801"/>
    </source>
</evidence>
<keyword evidence="6" id="KW-0788">Thiol protease</keyword>
<evidence type="ECO:0000256" key="3">
    <source>
        <dbReference type="ARBA" id="ARBA00022670"/>
    </source>
</evidence>